<dbReference type="Proteomes" id="UP000092730">
    <property type="component" value="Chromosome 1"/>
</dbReference>
<gene>
    <name evidence="2" type="ORF">I302_04542</name>
    <name evidence="3" type="ORF">I302_101167</name>
</gene>
<reference evidence="3" key="4">
    <citation type="submission" date="2024-02" db="EMBL/GenBank/DDBJ databases">
        <title>Comparative genomics of Cryptococcus and Kwoniella reveals pathogenesis evolution and contrasting modes of karyotype evolution via chromosome fusion or intercentromeric recombination.</title>
        <authorList>
            <person name="Coelho M.A."/>
            <person name="David-Palma M."/>
            <person name="Shea T."/>
            <person name="Bowers K."/>
            <person name="McGinley-Smith S."/>
            <person name="Mohammad A.W."/>
            <person name="Gnirke A."/>
            <person name="Yurkov A.M."/>
            <person name="Nowrousian M."/>
            <person name="Sun S."/>
            <person name="Cuomo C.A."/>
            <person name="Heitman J."/>
        </authorList>
    </citation>
    <scope>NUCLEOTIDE SEQUENCE</scope>
    <source>
        <strain evidence="3">CBS 10118</strain>
    </source>
</reference>
<dbReference type="GeneID" id="30208941"/>
<sequence length="687" mass="74910">MPAFHPPLAHTSHVPIPTTSSHPYVQLNFFATFADEEDTAGSWELWTDLPKLDDQGNIITQPGEWRAAQFQPYLSPTPHSNGHAHTNGDLTTPVVHVKAFEGYPSAPHNPKTFYLSIVVPASIGQESSYTYRHVTPSGETHWLGGMGGNGFIKLDGRETEAQSEGPRAGAWSDAIDRVDDIGWHGIAVELQKSKGAIRPVITTLPSSSQLSAQLALLTATQPLHSSTFSNPTATPTPILPSAAIQHLSIAGGSFPFDVSPFSPVPSATDELFYGLTTGSSSVEALTAAFKAAKAKQERFHLAEVSGSKEAIAAIFMSSHGQTQLEQDFLIIHAPSLASPVDINITLPCDTIDSVPIALLANSSNSIAYLSQFDSKTGNRKIHLHLDQGSIAEVIQLAEFIELRGSGGDDPVWICAPDAINVEFGEEEISQPEFTATSAPISAYTEVTPVKIRDEEVENTSKPLLVTEDHAPSSHDERSSIPPPPQPSHGWWLFRFIGRFFVNIWELLLWPFRSNPAITEGSQQNDQGGTDQEDTATDLPANERTPLLSSQNMSRETSSSSTAFDPLATPFSVTELKPKYPTDGSVTPVGHQPSPNLNELPTINSVRIRSYAQMTFTHLPPFRFVLPPNSVDITSRLRFTVKEKAAMQWEEVEPHFKVQEDLTKCQELIVQGRNGTGGTDWEVQVDRI</sequence>
<feature type="compositionally biased region" description="Polar residues" evidence="1">
    <location>
        <begin position="546"/>
        <end position="562"/>
    </location>
</feature>
<organism evidence="2">
    <name type="scientific">Kwoniella bestiolae CBS 10118</name>
    <dbReference type="NCBI Taxonomy" id="1296100"/>
    <lineage>
        <taxon>Eukaryota</taxon>
        <taxon>Fungi</taxon>
        <taxon>Dikarya</taxon>
        <taxon>Basidiomycota</taxon>
        <taxon>Agaricomycotina</taxon>
        <taxon>Tremellomycetes</taxon>
        <taxon>Tremellales</taxon>
        <taxon>Cryptococcaceae</taxon>
        <taxon>Kwoniella</taxon>
    </lineage>
</organism>
<evidence type="ECO:0000256" key="1">
    <source>
        <dbReference type="SAM" id="MobiDB-lite"/>
    </source>
</evidence>
<evidence type="ECO:0000313" key="2">
    <source>
        <dbReference type="EMBL" id="OCF26852.1"/>
    </source>
</evidence>
<reference evidence="2" key="1">
    <citation type="submission" date="2013-07" db="EMBL/GenBank/DDBJ databases">
        <title>The Genome Sequence of Cryptococcus bestiolae CBS10118.</title>
        <authorList>
            <consortium name="The Broad Institute Genome Sequencing Platform"/>
            <person name="Cuomo C."/>
            <person name="Litvintseva A."/>
            <person name="Chen Y."/>
            <person name="Heitman J."/>
            <person name="Sun S."/>
            <person name="Springer D."/>
            <person name="Dromer F."/>
            <person name="Young S.K."/>
            <person name="Zeng Q."/>
            <person name="Gargeya S."/>
            <person name="Fitzgerald M."/>
            <person name="Abouelleil A."/>
            <person name="Alvarado L."/>
            <person name="Berlin A.M."/>
            <person name="Chapman S.B."/>
            <person name="Dewar J."/>
            <person name="Goldberg J."/>
            <person name="Griggs A."/>
            <person name="Gujja S."/>
            <person name="Hansen M."/>
            <person name="Howarth C."/>
            <person name="Imamovic A."/>
            <person name="Larimer J."/>
            <person name="McCowan C."/>
            <person name="Murphy C."/>
            <person name="Pearson M."/>
            <person name="Priest M."/>
            <person name="Roberts A."/>
            <person name="Saif S."/>
            <person name="Shea T."/>
            <person name="Sykes S."/>
            <person name="Wortman J."/>
            <person name="Nusbaum C."/>
            <person name="Birren B."/>
        </authorList>
    </citation>
    <scope>NUCLEOTIDE SEQUENCE [LARGE SCALE GENOMIC DNA]</scope>
    <source>
        <strain evidence="2">CBS 10118</strain>
    </source>
</reference>
<feature type="region of interest" description="Disordered" evidence="1">
    <location>
        <begin position="452"/>
        <end position="483"/>
    </location>
</feature>
<dbReference type="EMBL" id="KI894020">
    <property type="protein sequence ID" value="OCF26852.1"/>
    <property type="molecule type" value="Genomic_DNA"/>
</dbReference>
<proteinExistence type="predicted"/>
<evidence type="ECO:0000313" key="4">
    <source>
        <dbReference type="Proteomes" id="UP000092730"/>
    </source>
</evidence>
<dbReference type="VEuPathDB" id="FungiDB:I302_04542"/>
<name>A0A1B9G761_9TREE</name>
<feature type="compositionally biased region" description="Polar residues" evidence="1">
    <location>
        <begin position="518"/>
        <end position="529"/>
    </location>
</feature>
<dbReference type="EMBL" id="CP144541">
    <property type="protein sequence ID" value="WVW79201.1"/>
    <property type="molecule type" value="Genomic_DNA"/>
</dbReference>
<accession>A0A1B9G761</accession>
<evidence type="ECO:0000313" key="3">
    <source>
        <dbReference type="EMBL" id="WVW79201.1"/>
    </source>
</evidence>
<dbReference type="KEGG" id="kbi:30208941"/>
<dbReference type="OrthoDB" id="3178019at2759"/>
<reference evidence="2" key="3">
    <citation type="submission" date="2014-01" db="EMBL/GenBank/DDBJ databases">
        <title>Evolution of pathogenesis and genome organization in the Tremellales.</title>
        <authorList>
            <person name="Cuomo C."/>
            <person name="Litvintseva A."/>
            <person name="Heitman J."/>
            <person name="Chen Y."/>
            <person name="Sun S."/>
            <person name="Springer D."/>
            <person name="Dromer F."/>
            <person name="Young S."/>
            <person name="Zeng Q."/>
            <person name="Chapman S."/>
            <person name="Gujja S."/>
            <person name="Saif S."/>
            <person name="Birren B."/>
        </authorList>
    </citation>
    <scope>NUCLEOTIDE SEQUENCE</scope>
    <source>
        <strain evidence="2">CBS 10118</strain>
    </source>
</reference>
<feature type="region of interest" description="Disordered" evidence="1">
    <location>
        <begin position="518"/>
        <end position="599"/>
    </location>
</feature>
<feature type="compositionally biased region" description="Basic and acidic residues" evidence="1">
    <location>
        <begin position="466"/>
        <end position="478"/>
    </location>
</feature>
<keyword evidence="4" id="KW-1185">Reference proteome</keyword>
<protein>
    <submittedName>
        <fullName evidence="2">Uncharacterized protein</fullName>
    </submittedName>
</protein>
<dbReference type="RefSeq" id="XP_019047922.1">
    <property type="nucleotide sequence ID" value="XM_019191174.1"/>
</dbReference>
<reference evidence="3" key="2">
    <citation type="submission" date="2013-07" db="EMBL/GenBank/DDBJ databases">
        <authorList>
            <consortium name="The Broad Institute Genome Sequencing Platform"/>
            <person name="Cuomo C."/>
            <person name="Litvintseva A."/>
            <person name="Chen Y."/>
            <person name="Heitman J."/>
            <person name="Sun S."/>
            <person name="Springer D."/>
            <person name="Dromer F."/>
            <person name="Young S.K."/>
            <person name="Zeng Q."/>
            <person name="Gargeya S."/>
            <person name="Fitzgerald M."/>
            <person name="Abouelleil A."/>
            <person name="Alvarado L."/>
            <person name="Berlin A.M."/>
            <person name="Chapman S.B."/>
            <person name="Dewar J."/>
            <person name="Goldberg J."/>
            <person name="Griggs A."/>
            <person name="Gujja S."/>
            <person name="Hansen M."/>
            <person name="Howarth C."/>
            <person name="Imamovic A."/>
            <person name="Larimer J."/>
            <person name="McCowan C."/>
            <person name="Murphy C."/>
            <person name="Pearson M."/>
            <person name="Priest M."/>
            <person name="Roberts A."/>
            <person name="Saif S."/>
            <person name="Shea T."/>
            <person name="Sykes S."/>
            <person name="Wortman J."/>
            <person name="Nusbaum C."/>
            <person name="Birren B."/>
        </authorList>
    </citation>
    <scope>NUCLEOTIDE SEQUENCE</scope>
    <source>
        <strain evidence="3">CBS 10118</strain>
    </source>
</reference>
<dbReference type="AlphaFoldDB" id="A0A1B9G761"/>